<dbReference type="EMBL" id="BRXX01000211">
    <property type="protein sequence ID" value="GMH98048.1"/>
    <property type="molecule type" value="Genomic_DNA"/>
</dbReference>
<dbReference type="InterPro" id="IPR051681">
    <property type="entry name" value="Ser/Thr_Kinases-Pseudokinases"/>
</dbReference>
<name>A0A9W7C4E9_9STRA</name>
<dbReference type="InterPro" id="IPR011009">
    <property type="entry name" value="Kinase-like_dom_sf"/>
</dbReference>
<comment type="caution">
    <text evidence="8">The sequence shown here is derived from an EMBL/GenBank/DDBJ whole genome shotgun (WGS) entry which is preliminary data.</text>
</comment>
<dbReference type="Proteomes" id="UP001165160">
    <property type="component" value="Unassembled WGS sequence"/>
</dbReference>
<dbReference type="PANTHER" id="PTHR44329:SF289">
    <property type="entry name" value="SERINE_THREONINE-PROTEIN KINASE VIK"/>
    <property type="match status" value="1"/>
</dbReference>
<keyword evidence="3 4" id="KW-0067">ATP-binding</keyword>
<feature type="compositionally biased region" description="Basic and acidic residues" evidence="5">
    <location>
        <begin position="1399"/>
        <end position="1410"/>
    </location>
</feature>
<evidence type="ECO:0000256" key="4">
    <source>
        <dbReference type="PROSITE-ProRule" id="PRU10141"/>
    </source>
</evidence>
<dbReference type="GO" id="GO:0005524">
    <property type="term" value="F:ATP binding"/>
    <property type="evidence" value="ECO:0007669"/>
    <property type="project" value="UniProtKB-UniRule"/>
</dbReference>
<dbReference type="Gene3D" id="1.10.510.10">
    <property type="entry name" value="Transferase(Phosphotransferase) domain 1"/>
    <property type="match status" value="1"/>
</dbReference>
<organism evidence="8 9">
    <name type="scientific">Triparma verrucosa</name>
    <dbReference type="NCBI Taxonomy" id="1606542"/>
    <lineage>
        <taxon>Eukaryota</taxon>
        <taxon>Sar</taxon>
        <taxon>Stramenopiles</taxon>
        <taxon>Ochrophyta</taxon>
        <taxon>Bolidophyceae</taxon>
        <taxon>Parmales</taxon>
        <taxon>Triparmaceae</taxon>
        <taxon>Triparma</taxon>
    </lineage>
</organism>
<feature type="signal peptide" evidence="6">
    <location>
        <begin position="1"/>
        <end position="22"/>
    </location>
</feature>
<dbReference type="SUPFAM" id="SSF56112">
    <property type="entry name" value="Protein kinase-like (PK-like)"/>
    <property type="match status" value="1"/>
</dbReference>
<dbReference type="Gene3D" id="2.60.120.200">
    <property type="match status" value="1"/>
</dbReference>
<evidence type="ECO:0000313" key="9">
    <source>
        <dbReference type="Proteomes" id="UP001165160"/>
    </source>
</evidence>
<dbReference type="InterPro" id="IPR000719">
    <property type="entry name" value="Prot_kinase_dom"/>
</dbReference>
<dbReference type="PROSITE" id="PS50011">
    <property type="entry name" value="PROTEIN_KINASE_DOM"/>
    <property type="match status" value="1"/>
</dbReference>
<dbReference type="InterPro" id="IPR017441">
    <property type="entry name" value="Protein_kinase_ATP_BS"/>
</dbReference>
<evidence type="ECO:0000313" key="8">
    <source>
        <dbReference type="EMBL" id="GMH98048.1"/>
    </source>
</evidence>
<keyword evidence="6" id="KW-0732">Signal</keyword>
<keyword evidence="2 4" id="KW-0547">Nucleotide-binding</keyword>
<dbReference type="InterPro" id="IPR001245">
    <property type="entry name" value="Ser-Thr/Tyr_kinase_cat_dom"/>
</dbReference>
<sequence length="1433" mass="153871">MLFNSVFYAYILLATLPLLSSATEISSGLAASFSNRPTPSSPGEIRTKAVLPTTASTSFSFTLRFKWSSFAAFSSKSMGSIDFYGHVFGLETGIKDDPATRILASFDMWSKPNFIIMGETFTGPSIQYTDAAPDNLSTNWHKVGVSFDATTSTVIYTLDDWFNKTAVVADPISTASAADAFVRLGSNMRSDLNFQGLVDDVCVYSAALAEDDLTSLVEGCKQDSSLVLSMLFDEDTSSSNPPSTHDDVSNAKVGYAVDHNGDGLLLGFGATGVVSHAPSYPSAAPASSAASSIVCQPTASTCDLTAHILASCGGCTAISVPASPSFGSIAVTAGSSPPSTSTYVLTLSSSSPVTATPSHSLSYTLTFSDASTSTRTLHVLSNAPPKAHGTQIPESAELVPLGSANIVKMAAFEDHDPEFEVVTSEIRVKHGCTGLKFFQFNSTQIKALQPPGDDDGYYYGDDDSDDMAFYYYGYDMGAIYSGALDLEDDITVVEITNAVNGGSFVSVEDYYMRVIVLSTHAESDYSADYNCTMQYRIFDGELYSNLATKPIMIQEGVYIPKVSATAATVQEDSGATEILLTIASSSPASSVVSLDLPIDSSTSGKFYQADGLTEISKNLGSSTFSQYPTSATATSEWDAEGYNVNALLGPPDLYPAHGDNGGAWQPDGEVLEFSATLTVSTPVFLNHLTVYQTWSSGKIVRVQTRDHDVESSEFVTVYEREADITAESAETAASLEDIVICPTSFRASKIKIDVRLNSYSDWYALDAVSVSGFATPASNVLTDTSKIFFEPSPDYNGGVDVSVSIIDCPFFQAKRMASEAERMVDVDLTVVAVDDAPVAGEVGIEIDAGAEGAEGGRFELDISGTVLNVDERPLKVSFYGEGGVVVGLGSILVVEGEGGAEETVVDNRDFSLSNETTFFFVPSKLGSSTVFEIVYTVKDVVSGLSDAANIVVTVVGGDGGGSDVNVNLILMIAIPTFVVIVLILCSREYWMQRKIDELEKNLILALAYSSAEVAMIEEQIETFRGVYKMTKGGSGDGDGLEKLLIKRKEIESQEMIGKGSFGEVFKAQYRGRAVAVKTLRQIDHENLERFREEILLSGDLHHTNVVNMVGAVWERELMALVMEFCEKGTSSDVLTSDGASFTWDDPLLKWCNDVAKAMDYLHSVSYYDTKTSKQLNGIIHRDLKPDNCLVTDSYALKVADFGEARAQEENNTMTQVGTPLYIAPEIIKGEKYGLNVDVFSYAMTIFEFALKGRQSLRDALGTMLLETKSKKTGRRLTLHEVTFARISNSIINKGFRPSQDQMVGNSSIINMPSGMADLVRLCWSENPLERPSFKEIVEFLAEDAKKDIEGMGKGGDGGTGRRTSTSGTLALRLAQARHKAEGGGGDGGGGGGGGGGDEESPRVRALTDEVENLKLEVESLREQLEDKGKKGRE</sequence>
<proteinExistence type="predicted"/>
<dbReference type="InterPro" id="IPR008271">
    <property type="entry name" value="Ser/Thr_kinase_AS"/>
</dbReference>
<dbReference type="SMART" id="SM00220">
    <property type="entry name" value="S_TKc"/>
    <property type="match status" value="1"/>
</dbReference>
<feature type="region of interest" description="Disordered" evidence="5">
    <location>
        <begin position="1375"/>
        <end position="1410"/>
    </location>
</feature>
<evidence type="ECO:0000256" key="6">
    <source>
        <dbReference type="SAM" id="SignalP"/>
    </source>
</evidence>
<feature type="domain" description="Protein kinase" evidence="7">
    <location>
        <begin position="1050"/>
        <end position="1340"/>
    </location>
</feature>
<dbReference type="PROSITE" id="PS00108">
    <property type="entry name" value="PROTEIN_KINASE_ST"/>
    <property type="match status" value="1"/>
</dbReference>
<evidence type="ECO:0000256" key="5">
    <source>
        <dbReference type="SAM" id="MobiDB-lite"/>
    </source>
</evidence>
<dbReference type="Gene3D" id="3.30.200.20">
    <property type="entry name" value="Phosphorylase Kinase, domain 1"/>
    <property type="match status" value="1"/>
</dbReference>
<gene>
    <name evidence="8" type="ORF">TrVE_jg12656</name>
</gene>
<keyword evidence="1" id="KW-0808">Transferase</keyword>
<evidence type="ECO:0000256" key="3">
    <source>
        <dbReference type="ARBA" id="ARBA00022840"/>
    </source>
</evidence>
<feature type="compositionally biased region" description="Gly residues" evidence="5">
    <location>
        <begin position="1382"/>
        <end position="1395"/>
    </location>
</feature>
<protein>
    <recommendedName>
        <fullName evidence="7">Protein kinase domain-containing protein</fullName>
    </recommendedName>
</protein>
<accession>A0A9W7C4E9</accession>
<evidence type="ECO:0000256" key="1">
    <source>
        <dbReference type="ARBA" id="ARBA00022527"/>
    </source>
</evidence>
<dbReference type="SUPFAM" id="SSF49899">
    <property type="entry name" value="Concanavalin A-like lectins/glucanases"/>
    <property type="match status" value="1"/>
</dbReference>
<keyword evidence="9" id="KW-1185">Reference proteome</keyword>
<dbReference type="PANTHER" id="PTHR44329">
    <property type="entry name" value="SERINE/THREONINE-PROTEIN KINASE TNNI3K-RELATED"/>
    <property type="match status" value="1"/>
</dbReference>
<evidence type="ECO:0000256" key="2">
    <source>
        <dbReference type="ARBA" id="ARBA00022741"/>
    </source>
</evidence>
<reference evidence="9" key="1">
    <citation type="journal article" date="2023" name="Commun. Biol.">
        <title>Genome analysis of Parmales, the sister group of diatoms, reveals the evolutionary specialization of diatoms from phago-mixotrophs to photoautotrophs.</title>
        <authorList>
            <person name="Ban H."/>
            <person name="Sato S."/>
            <person name="Yoshikawa S."/>
            <person name="Yamada K."/>
            <person name="Nakamura Y."/>
            <person name="Ichinomiya M."/>
            <person name="Sato N."/>
            <person name="Blanc-Mathieu R."/>
            <person name="Endo H."/>
            <person name="Kuwata A."/>
            <person name="Ogata H."/>
        </authorList>
    </citation>
    <scope>NUCLEOTIDE SEQUENCE [LARGE SCALE GENOMIC DNA]</scope>
    <source>
        <strain evidence="9">NIES 3699</strain>
    </source>
</reference>
<feature type="chain" id="PRO_5040807385" description="Protein kinase domain-containing protein" evidence="6">
    <location>
        <begin position="23"/>
        <end position="1433"/>
    </location>
</feature>
<dbReference type="Pfam" id="PF07714">
    <property type="entry name" value="PK_Tyr_Ser-Thr"/>
    <property type="match status" value="1"/>
</dbReference>
<dbReference type="PROSITE" id="PS00107">
    <property type="entry name" value="PROTEIN_KINASE_ATP"/>
    <property type="match status" value="1"/>
</dbReference>
<dbReference type="GO" id="GO:0004674">
    <property type="term" value="F:protein serine/threonine kinase activity"/>
    <property type="evidence" value="ECO:0007669"/>
    <property type="project" value="TreeGrafter"/>
</dbReference>
<keyword evidence="1" id="KW-0418">Kinase</keyword>
<dbReference type="InterPro" id="IPR013320">
    <property type="entry name" value="ConA-like_dom_sf"/>
</dbReference>
<feature type="binding site" evidence="4">
    <location>
        <position position="1077"/>
    </location>
    <ligand>
        <name>ATP</name>
        <dbReference type="ChEBI" id="CHEBI:30616"/>
    </ligand>
</feature>
<keyword evidence="1" id="KW-0723">Serine/threonine-protein kinase</keyword>
<evidence type="ECO:0000259" key="7">
    <source>
        <dbReference type="PROSITE" id="PS50011"/>
    </source>
</evidence>